<dbReference type="GO" id="GO:2001136">
    <property type="term" value="P:negative regulation of endocytic recycling"/>
    <property type="evidence" value="ECO:0007669"/>
    <property type="project" value="TreeGrafter"/>
</dbReference>
<gene>
    <name evidence="2" type="ORF">B4U80_00866</name>
</gene>
<dbReference type="SUPFAM" id="SSF48350">
    <property type="entry name" value="GTPase activation domain, GAP"/>
    <property type="match status" value="1"/>
</dbReference>
<dbReference type="EMBL" id="NCKV01003866">
    <property type="protein sequence ID" value="RWS25291.1"/>
    <property type="molecule type" value="Genomic_DNA"/>
</dbReference>
<dbReference type="PANTHER" id="PTHR45808:SF2">
    <property type="entry name" value="RHO GTPASE-ACTIVATING PROTEIN 68F"/>
    <property type="match status" value="1"/>
</dbReference>
<sequence>MRYVNYLRELEPHLHLKQLLIPKQIIELVFQTFTIPINFGLHDKKLLSAVKKPVGSASSSQPFYERIDSQQFRVSLKFIKEHNSGDVIPKVVHSCISYLDNENALQTEGIFRRCANANDVKIVQEMFNVGKEVNFDEYGDQSVHIAAVTLKTFFRELEEPLLTFDLYDDVIDFQQLVGGTAARHQMEKLTVAKSLVLQRLPEDNYKVSKKWFSNLLKFLVEFLVKVMDRSDLNKMTASNLSIVFGPNLLWSRNLQASLESITHINHFTEILLKNHDLIFIK</sequence>
<dbReference type="SMART" id="SM00324">
    <property type="entry name" value="RhoGAP"/>
    <property type="match status" value="1"/>
</dbReference>
<evidence type="ECO:0000313" key="2">
    <source>
        <dbReference type="EMBL" id="RWS25291.1"/>
    </source>
</evidence>
<dbReference type="VEuPathDB" id="VectorBase:LDEU006749"/>
<dbReference type="STRING" id="299467.A0A443SCK5"/>
<dbReference type="InterPro" id="IPR000198">
    <property type="entry name" value="RhoGAP_dom"/>
</dbReference>
<dbReference type="PROSITE" id="PS50238">
    <property type="entry name" value="RHOGAP"/>
    <property type="match status" value="1"/>
</dbReference>
<comment type="caution">
    <text evidence="2">The sequence shown here is derived from an EMBL/GenBank/DDBJ whole genome shotgun (WGS) entry which is preliminary data.</text>
</comment>
<dbReference type="Pfam" id="PF00620">
    <property type="entry name" value="RhoGAP"/>
    <property type="match status" value="1"/>
</dbReference>
<organism evidence="2 3">
    <name type="scientific">Leptotrombidium deliense</name>
    <dbReference type="NCBI Taxonomy" id="299467"/>
    <lineage>
        <taxon>Eukaryota</taxon>
        <taxon>Metazoa</taxon>
        <taxon>Ecdysozoa</taxon>
        <taxon>Arthropoda</taxon>
        <taxon>Chelicerata</taxon>
        <taxon>Arachnida</taxon>
        <taxon>Acari</taxon>
        <taxon>Acariformes</taxon>
        <taxon>Trombidiformes</taxon>
        <taxon>Prostigmata</taxon>
        <taxon>Anystina</taxon>
        <taxon>Parasitengona</taxon>
        <taxon>Trombiculoidea</taxon>
        <taxon>Trombiculidae</taxon>
        <taxon>Leptotrombidium</taxon>
    </lineage>
</organism>
<dbReference type="GO" id="GO:0005737">
    <property type="term" value="C:cytoplasm"/>
    <property type="evidence" value="ECO:0007669"/>
    <property type="project" value="TreeGrafter"/>
</dbReference>
<reference evidence="2 3" key="1">
    <citation type="journal article" date="2018" name="Gigascience">
        <title>Genomes of trombidid mites reveal novel predicted allergens and laterally-transferred genes associated with secondary metabolism.</title>
        <authorList>
            <person name="Dong X."/>
            <person name="Chaisiri K."/>
            <person name="Xia D."/>
            <person name="Armstrong S.D."/>
            <person name="Fang Y."/>
            <person name="Donnelly M.J."/>
            <person name="Kadowaki T."/>
            <person name="McGarry J.W."/>
            <person name="Darby A.C."/>
            <person name="Makepeace B.L."/>
        </authorList>
    </citation>
    <scope>NUCLEOTIDE SEQUENCE [LARGE SCALE GENOMIC DNA]</scope>
    <source>
        <strain evidence="2">UoL-UT</strain>
    </source>
</reference>
<dbReference type="GO" id="GO:0007264">
    <property type="term" value="P:small GTPase-mediated signal transduction"/>
    <property type="evidence" value="ECO:0007669"/>
    <property type="project" value="TreeGrafter"/>
</dbReference>
<evidence type="ECO:0000259" key="1">
    <source>
        <dbReference type="PROSITE" id="PS50238"/>
    </source>
</evidence>
<dbReference type="GO" id="GO:0005096">
    <property type="term" value="F:GTPase activator activity"/>
    <property type="evidence" value="ECO:0007669"/>
    <property type="project" value="TreeGrafter"/>
</dbReference>
<dbReference type="AlphaFoldDB" id="A0A443SCK5"/>
<dbReference type="InterPro" id="IPR008936">
    <property type="entry name" value="Rho_GTPase_activation_prot"/>
</dbReference>
<dbReference type="Proteomes" id="UP000288716">
    <property type="component" value="Unassembled WGS sequence"/>
</dbReference>
<accession>A0A443SCK5</accession>
<dbReference type="PANTHER" id="PTHR45808">
    <property type="entry name" value="RHO GTPASE-ACTIVATING PROTEIN 68F"/>
    <property type="match status" value="1"/>
</dbReference>
<name>A0A443SCK5_9ACAR</name>
<keyword evidence="3" id="KW-1185">Reference proteome</keyword>
<proteinExistence type="predicted"/>
<protein>
    <submittedName>
        <fullName evidence="2">Rho GTPase-activating protein 8-like isoform X2</fullName>
    </submittedName>
</protein>
<dbReference type="OrthoDB" id="19923at2759"/>
<evidence type="ECO:0000313" key="3">
    <source>
        <dbReference type="Proteomes" id="UP000288716"/>
    </source>
</evidence>
<feature type="domain" description="Rho-GAP" evidence="1">
    <location>
        <begin position="74"/>
        <end position="279"/>
    </location>
</feature>
<dbReference type="Gene3D" id="1.10.555.10">
    <property type="entry name" value="Rho GTPase activation protein"/>
    <property type="match status" value="1"/>
</dbReference>